<evidence type="ECO:0008006" key="7">
    <source>
        <dbReference type="Google" id="ProtNLM"/>
    </source>
</evidence>
<dbReference type="InterPro" id="IPR029069">
    <property type="entry name" value="HotDog_dom_sf"/>
</dbReference>
<dbReference type="EMBL" id="PUHR01000247">
    <property type="protein sequence ID" value="KAG0656919.1"/>
    <property type="molecule type" value="Genomic_DNA"/>
</dbReference>
<keyword evidence="2" id="KW-0378">Hydrolase</keyword>
<feature type="domain" description="Acyl-CoA thioesterase-like N-terminal HotDog" evidence="4">
    <location>
        <begin position="32"/>
        <end position="110"/>
    </location>
</feature>
<evidence type="ECO:0000256" key="1">
    <source>
        <dbReference type="ARBA" id="ARBA00006538"/>
    </source>
</evidence>
<dbReference type="GO" id="GO:0005782">
    <property type="term" value="C:peroxisomal matrix"/>
    <property type="evidence" value="ECO:0007669"/>
    <property type="project" value="TreeGrafter"/>
</dbReference>
<protein>
    <recommendedName>
        <fullName evidence="7">Acyl-CoA thioesterase II</fullName>
    </recommendedName>
</protein>
<dbReference type="GO" id="GO:0047617">
    <property type="term" value="F:fatty acyl-CoA hydrolase activity"/>
    <property type="evidence" value="ECO:0007669"/>
    <property type="project" value="InterPro"/>
</dbReference>
<dbReference type="Proteomes" id="UP000750334">
    <property type="component" value="Unassembled WGS sequence"/>
</dbReference>
<dbReference type="PANTHER" id="PTHR11066:SF34">
    <property type="entry name" value="ACYL-COENZYME A THIOESTERASE 8"/>
    <property type="match status" value="1"/>
</dbReference>
<comment type="similarity">
    <text evidence="1">Belongs to the C/M/P thioester hydrolase family.</text>
</comment>
<name>A0A9P6VXS2_MAUEX</name>
<organism evidence="5 6">
    <name type="scientific">Maudiozyma exigua</name>
    <name type="common">Yeast</name>
    <name type="synonym">Kazachstania exigua</name>
    <dbReference type="NCBI Taxonomy" id="34358"/>
    <lineage>
        <taxon>Eukaryota</taxon>
        <taxon>Fungi</taxon>
        <taxon>Dikarya</taxon>
        <taxon>Ascomycota</taxon>
        <taxon>Saccharomycotina</taxon>
        <taxon>Saccharomycetes</taxon>
        <taxon>Saccharomycetales</taxon>
        <taxon>Saccharomycetaceae</taxon>
        <taxon>Maudiozyma</taxon>
    </lineage>
</organism>
<dbReference type="InterPro" id="IPR025652">
    <property type="entry name" value="TesB_C"/>
</dbReference>
<accession>A0A9P6VXS2</accession>
<dbReference type="CDD" id="cd03444">
    <property type="entry name" value="Thioesterase_II_repeat1"/>
    <property type="match status" value="1"/>
</dbReference>
<dbReference type="Gene3D" id="2.40.160.210">
    <property type="entry name" value="Acyl-CoA thioesterase, double hotdog domain"/>
    <property type="match status" value="1"/>
</dbReference>
<evidence type="ECO:0000259" key="4">
    <source>
        <dbReference type="Pfam" id="PF13622"/>
    </source>
</evidence>
<dbReference type="AlphaFoldDB" id="A0A9P6VXS2"/>
<evidence type="ECO:0000256" key="2">
    <source>
        <dbReference type="ARBA" id="ARBA00022801"/>
    </source>
</evidence>
<dbReference type="PANTHER" id="PTHR11066">
    <property type="entry name" value="ACYL-COA THIOESTERASE"/>
    <property type="match status" value="1"/>
</dbReference>
<proteinExistence type="inferred from homology"/>
<dbReference type="GO" id="GO:0009062">
    <property type="term" value="P:fatty acid catabolic process"/>
    <property type="evidence" value="ECO:0007669"/>
    <property type="project" value="TreeGrafter"/>
</dbReference>
<evidence type="ECO:0000313" key="6">
    <source>
        <dbReference type="Proteomes" id="UP000750334"/>
    </source>
</evidence>
<dbReference type="InterPro" id="IPR049449">
    <property type="entry name" value="TesB_ACOT8-like_N"/>
</dbReference>
<dbReference type="Pfam" id="PF13622">
    <property type="entry name" value="4HBT_3"/>
    <property type="match status" value="1"/>
</dbReference>
<comment type="caution">
    <text evidence="5">The sequence shown here is derived from an EMBL/GenBank/DDBJ whole genome shotgun (WGS) entry which is preliminary data.</text>
</comment>
<keyword evidence="6" id="KW-1185">Reference proteome</keyword>
<dbReference type="OrthoDB" id="68328at2759"/>
<feature type="domain" description="Acyl-CoA thioesterase 2 C-terminal" evidence="3">
    <location>
        <begin position="224"/>
        <end position="330"/>
    </location>
</feature>
<gene>
    <name evidence="5" type="ORF">C6P45_002547</name>
</gene>
<dbReference type="InterPro" id="IPR042171">
    <property type="entry name" value="Acyl-CoA_hotdog"/>
</dbReference>
<dbReference type="SUPFAM" id="SSF54637">
    <property type="entry name" value="Thioesterase/thiol ester dehydrase-isomerase"/>
    <property type="match status" value="2"/>
</dbReference>
<evidence type="ECO:0000259" key="3">
    <source>
        <dbReference type="Pfam" id="PF02551"/>
    </source>
</evidence>
<dbReference type="InterPro" id="IPR003703">
    <property type="entry name" value="Acyl_CoA_thio"/>
</dbReference>
<dbReference type="GO" id="GO:0006637">
    <property type="term" value="P:acyl-CoA metabolic process"/>
    <property type="evidence" value="ECO:0007669"/>
    <property type="project" value="InterPro"/>
</dbReference>
<dbReference type="Pfam" id="PF02551">
    <property type="entry name" value="Acyl_CoA_thio"/>
    <property type="match status" value="1"/>
</dbReference>
<sequence>MSLVAKLESLLQLTKVSATKFITTNLPAAPVGSKSTFGGTLVAQSLLAGMNTVPRNFIPSSLHCYFISGGHPEHMITYDVESLREGRNFIHKEVRAYQDQKLIFQSMILFANGRKSNDMIDTDTLSHLKTIDLPSKDKYTYAADLFKREVADDQTKTRMFQELPIVQDRGGTEHINNVYNSFRTQPMEYHFPENFFHSSSGNRNEYVSYYVKIRKDSVNTVGFPDKQSAHEHELISPRNDERYNYAAFAYLSDSYLLLALPYFSNMPLYSHKFSVSLDHSIHFHQLPHVNDLIYLNIENSRSADHRHLMQGEYFDSSTGKIIATVAQEGLVVYDSIKQLNAKL</sequence>
<evidence type="ECO:0000313" key="5">
    <source>
        <dbReference type="EMBL" id="KAG0656919.1"/>
    </source>
</evidence>
<reference evidence="5 6" key="1">
    <citation type="submission" date="2020-11" db="EMBL/GenBank/DDBJ databases">
        <title>Kefir isolates.</title>
        <authorList>
            <person name="Marcisauskas S."/>
            <person name="Kim Y."/>
            <person name="Blasche S."/>
        </authorList>
    </citation>
    <scope>NUCLEOTIDE SEQUENCE [LARGE SCALE GENOMIC DNA]</scope>
    <source>
        <strain evidence="5 6">OG2</strain>
    </source>
</reference>
<dbReference type="CDD" id="cd03445">
    <property type="entry name" value="Thioesterase_II_repeat2"/>
    <property type="match status" value="1"/>
</dbReference>